<reference evidence="1 2" key="1">
    <citation type="submission" date="2015-06" db="EMBL/GenBank/DDBJ databases">
        <title>Draft genome sequence of an Alphaproteobacteria species associated to the Mediterranean sponge Oscarella lobularis.</title>
        <authorList>
            <person name="Jourda C."/>
            <person name="Santini S."/>
            <person name="Claverie J.-M."/>
        </authorList>
    </citation>
    <scope>NUCLEOTIDE SEQUENCE [LARGE SCALE GENOMIC DNA]</scope>
    <source>
        <strain evidence="1">IGS</strain>
    </source>
</reference>
<comment type="caution">
    <text evidence="1">The sequence shown here is derived from an EMBL/GenBank/DDBJ whole genome shotgun (WGS) entry which is preliminary data.</text>
</comment>
<dbReference type="OrthoDB" id="7875218at2"/>
<dbReference type="PATRIC" id="fig|1675527.3.peg.1904"/>
<dbReference type="RefSeq" id="WP_049642669.1">
    <property type="nucleotide sequence ID" value="NZ_LFTY01000002.1"/>
</dbReference>
<keyword evidence="2" id="KW-1185">Reference proteome</keyword>
<dbReference type="STRING" id="1675527.AIOL_001808"/>
<evidence type="ECO:0000313" key="1">
    <source>
        <dbReference type="EMBL" id="KMW56851.1"/>
    </source>
</evidence>
<accession>A0A0J9E1S3</accession>
<proteinExistence type="predicted"/>
<dbReference type="EMBL" id="LFTY01000002">
    <property type="protein sequence ID" value="KMW56851.1"/>
    <property type="molecule type" value="Genomic_DNA"/>
</dbReference>
<protein>
    <submittedName>
        <fullName evidence="1">Uncharacterized protein</fullName>
    </submittedName>
</protein>
<name>A0A0J9E1S3_9RHOB</name>
<organism evidence="1 2">
    <name type="scientific">Candidatus Rhodobacter oscarellae</name>
    <dbReference type="NCBI Taxonomy" id="1675527"/>
    <lineage>
        <taxon>Bacteria</taxon>
        <taxon>Pseudomonadati</taxon>
        <taxon>Pseudomonadota</taxon>
        <taxon>Alphaproteobacteria</taxon>
        <taxon>Rhodobacterales</taxon>
        <taxon>Rhodobacter group</taxon>
        <taxon>Rhodobacter</taxon>
    </lineage>
</organism>
<sequence length="97" mass="10862">MPELMELLQNMRRPGLLLQAAKLGMKDYNRERTLKRLALPTAEQNATNAVHALMSTEDTMEHARRAGDASYTPSRHVEVLVALLAEIRRLAAPQARA</sequence>
<dbReference type="Pfam" id="PF20083">
    <property type="entry name" value="DUF6477"/>
    <property type="match status" value="1"/>
</dbReference>
<gene>
    <name evidence="1" type="ORF">AIOL_001808</name>
</gene>
<evidence type="ECO:0000313" key="2">
    <source>
        <dbReference type="Proteomes" id="UP000037178"/>
    </source>
</evidence>
<dbReference type="AlphaFoldDB" id="A0A0J9E1S3"/>
<dbReference type="InterPro" id="IPR045516">
    <property type="entry name" value="DUF6477"/>
</dbReference>
<dbReference type="Proteomes" id="UP000037178">
    <property type="component" value="Unassembled WGS sequence"/>
</dbReference>